<keyword evidence="1" id="KW-0812">Transmembrane</keyword>
<dbReference type="InterPro" id="IPR038690">
    <property type="entry name" value="NusG_2_sf"/>
</dbReference>
<keyword evidence="3" id="KW-1185">Reference proteome</keyword>
<dbReference type="Gene3D" id="2.60.320.10">
    <property type="entry name" value="N-utilization substance G protein NusG, insert domain"/>
    <property type="match status" value="1"/>
</dbReference>
<dbReference type="Proteomes" id="UP000516160">
    <property type="component" value="Chromosome"/>
</dbReference>
<keyword evidence="1" id="KW-1133">Transmembrane helix</keyword>
<evidence type="ECO:0000313" key="2">
    <source>
        <dbReference type="EMBL" id="QNO13616.1"/>
    </source>
</evidence>
<dbReference type="AlphaFoldDB" id="A0A7G9W4K4"/>
<evidence type="ECO:0000313" key="3">
    <source>
        <dbReference type="Proteomes" id="UP000516160"/>
    </source>
</evidence>
<accession>A0A7G9W4K4</accession>
<reference evidence="2 3" key="1">
    <citation type="submission" date="2020-07" db="EMBL/GenBank/DDBJ databases">
        <title>Alkalicella. sp. LB2 genome.</title>
        <authorList>
            <person name="Postec A."/>
            <person name="Quemeneur M."/>
        </authorList>
    </citation>
    <scope>NUCLEOTIDE SEQUENCE [LARGE SCALE GENOMIC DNA]</scope>
    <source>
        <strain evidence="2 3">LB2</strain>
    </source>
</reference>
<proteinExistence type="predicted"/>
<protein>
    <submittedName>
        <fullName evidence="2">NusG domain II-containing protein</fullName>
    </submittedName>
</protein>
<name>A0A7G9W4K4_ALKCA</name>
<keyword evidence="1" id="KW-0472">Membrane</keyword>
<dbReference type="Pfam" id="PF07009">
    <property type="entry name" value="NusG_II"/>
    <property type="match status" value="1"/>
</dbReference>
<organism evidence="2 3">
    <name type="scientific">Alkalicella caledoniensis</name>
    <dbReference type="NCBI Taxonomy" id="2731377"/>
    <lineage>
        <taxon>Bacteria</taxon>
        <taxon>Bacillati</taxon>
        <taxon>Bacillota</taxon>
        <taxon>Clostridia</taxon>
        <taxon>Eubacteriales</taxon>
        <taxon>Proteinivoracaceae</taxon>
        <taxon>Alkalicella</taxon>
    </lineage>
</organism>
<evidence type="ECO:0000256" key="1">
    <source>
        <dbReference type="SAM" id="Phobius"/>
    </source>
</evidence>
<gene>
    <name evidence="2" type="ORF">HYG86_01935</name>
</gene>
<dbReference type="RefSeq" id="WP_213167283.1">
    <property type="nucleotide sequence ID" value="NZ_CP058559.1"/>
</dbReference>
<dbReference type="EMBL" id="CP058559">
    <property type="protein sequence ID" value="QNO13616.1"/>
    <property type="molecule type" value="Genomic_DNA"/>
</dbReference>
<sequence length="125" mass="13686">MKKGDIVIVVVVLILALVGGSIYYFNSGGPEDGAMIVVEVNGVEIDRKPLVEADRDLIEVYQGPAGETMVQFFQRGARVLESDCPDKICINFGMMDRPALNNACLPNRVVFRIVGGNEDLDINTR</sequence>
<dbReference type="KEGG" id="acae:HYG86_01935"/>
<feature type="transmembrane region" description="Helical" evidence="1">
    <location>
        <begin position="6"/>
        <end position="25"/>
    </location>
</feature>